<dbReference type="InterPro" id="IPR008492">
    <property type="entry name" value="Rv2714-like"/>
</dbReference>
<dbReference type="PIRSF" id="PIRSF028754">
    <property type="entry name" value="UCP028754"/>
    <property type="match status" value="1"/>
</dbReference>
<dbReference type="RefSeq" id="WP_047119097.1">
    <property type="nucleotide sequence ID" value="NZ_POAF01000001.1"/>
</dbReference>
<dbReference type="InterPro" id="IPR038389">
    <property type="entry name" value="PSMG2_sf"/>
</dbReference>
<organism evidence="2 3">
    <name type="scientific">Glutamicibacter soli</name>
    <dbReference type="NCBI Taxonomy" id="453836"/>
    <lineage>
        <taxon>Bacteria</taxon>
        <taxon>Bacillati</taxon>
        <taxon>Actinomycetota</taxon>
        <taxon>Actinomycetes</taxon>
        <taxon>Micrococcales</taxon>
        <taxon>Micrococcaceae</taxon>
        <taxon>Glutamicibacter</taxon>
    </lineage>
</organism>
<evidence type="ECO:0000313" key="2">
    <source>
        <dbReference type="EMBL" id="RBM03778.1"/>
    </source>
</evidence>
<dbReference type="Gene3D" id="3.40.50.10900">
    <property type="entry name" value="PAC-like subunit"/>
    <property type="match status" value="1"/>
</dbReference>
<dbReference type="SUPFAM" id="SSF159659">
    <property type="entry name" value="Cgl1923-like"/>
    <property type="match status" value="1"/>
</dbReference>
<dbReference type="Proteomes" id="UP000252167">
    <property type="component" value="Unassembled WGS sequence"/>
</dbReference>
<evidence type="ECO:0000313" key="3">
    <source>
        <dbReference type="Proteomes" id="UP000252167"/>
    </source>
</evidence>
<dbReference type="Pfam" id="PF09754">
    <property type="entry name" value="PAC2"/>
    <property type="match status" value="1"/>
</dbReference>
<dbReference type="AlphaFoldDB" id="A0A365YMD2"/>
<comment type="caution">
    <text evidence="2">The sequence shown here is derived from an EMBL/GenBank/DDBJ whole genome shotgun (WGS) entry which is preliminary data.</text>
</comment>
<accession>A0A365YMD2</accession>
<name>A0A365YMD2_9MICC</name>
<evidence type="ECO:0000313" key="1">
    <source>
        <dbReference type="EMBL" id="NAZ15761.1"/>
    </source>
</evidence>
<dbReference type="EMBL" id="WYDN01000004">
    <property type="protein sequence ID" value="NAZ15761.1"/>
    <property type="molecule type" value="Genomic_DNA"/>
</dbReference>
<dbReference type="InterPro" id="IPR019151">
    <property type="entry name" value="Proteasome_assmbl_chaperone_2"/>
</dbReference>
<reference evidence="2 3" key="1">
    <citation type="submission" date="2018-01" db="EMBL/GenBank/DDBJ databases">
        <title>Glutamicibacter soli strain NHPC-3 Whole genome sequence and assembly.</title>
        <authorList>
            <person name="Choudhury P."/>
            <person name="Gupta D."/>
            <person name="Sengupta K."/>
            <person name="Jawed A."/>
            <person name="Sultana N."/>
            <person name="Saha P."/>
        </authorList>
    </citation>
    <scope>NUCLEOTIDE SEQUENCE [LARGE SCALE GENOMIC DNA]</scope>
    <source>
        <strain evidence="2 3">NHPC-3</strain>
    </source>
</reference>
<dbReference type="Proteomes" id="UP000477543">
    <property type="component" value="Unassembled WGS sequence"/>
</dbReference>
<keyword evidence="3" id="KW-1185">Reference proteome</keyword>
<evidence type="ECO:0000313" key="4">
    <source>
        <dbReference type="Proteomes" id="UP000477543"/>
    </source>
</evidence>
<sequence length="302" mass="32922">MTDQYHAPTLNGFIAGGDHERRPAVLVAAFEGWNDAGSAASDAVRSILDTSAAEHVATIGLDDYYDYQFTRPTSKLTERGREVQWPQTDIYRIAQPGADADLLVVLGVEPTFRWQGFCARILEHAAAQNVRAALTLGALLADVPHTRPVPTSMASDDPGLQEHFNITASSYAGPTGIPSVLGIELQRSGIPTMSLWAQLSHYVAQAPSPRVQLALVELLEELLPVSIPAQQLREDAVAWKLGVDELAASDPEVSKYVQQLEAATDASELPEASGETIAREFERYLRRRGRYRTDGSGPDFEI</sequence>
<gene>
    <name evidence="2" type="ORF">C1H84_00260</name>
    <name evidence="1" type="ORF">GT020_06705</name>
</gene>
<protein>
    <submittedName>
        <fullName evidence="2">PAC2 family protein</fullName>
    </submittedName>
</protein>
<reference evidence="1 4" key="2">
    <citation type="submission" date="2020-01" db="EMBL/GenBank/DDBJ databases">
        <title>Glutamicibacter soli M275.</title>
        <authorList>
            <person name="Meng X."/>
        </authorList>
    </citation>
    <scope>NUCLEOTIDE SEQUENCE [LARGE SCALE GENOMIC DNA]</scope>
    <source>
        <strain evidence="1 4">M275</strain>
    </source>
</reference>
<dbReference type="EMBL" id="POAF01000001">
    <property type="protein sequence ID" value="RBM03778.1"/>
    <property type="molecule type" value="Genomic_DNA"/>
</dbReference>
<proteinExistence type="predicted"/>